<reference evidence="2" key="1">
    <citation type="submission" date="2022-04" db="EMBL/GenBank/DDBJ databases">
        <title>A functionally conserved STORR gene fusion in Papaver species that diverged 16.8 million years ago.</title>
        <authorList>
            <person name="Catania T."/>
        </authorList>
    </citation>
    <scope>NUCLEOTIDE SEQUENCE</scope>
    <source>
        <strain evidence="2">S-188037</strain>
    </source>
</reference>
<accession>A0AAD4XPS2</accession>
<proteinExistence type="predicted"/>
<feature type="chain" id="PRO_5041922935" evidence="1">
    <location>
        <begin position="25"/>
        <end position="235"/>
    </location>
</feature>
<name>A0AAD4XPS2_9MAGN</name>
<evidence type="ECO:0000313" key="3">
    <source>
        <dbReference type="Proteomes" id="UP001202328"/>
    </source>
</evidence>
<dbReference type="EMBL" id="JAJJMB010005117">
    <property type="protein sequence ID" value="KAI3940801.1"/>
    <property type="molecule type" value="Genomic_DNA"/>
</dbReference>
<comment type="caution">
    <text evidence="2">The sequence shown here is derived from an EMBL/GenBank/DDBJ whole genome shotgun (WGS) entry which is preliminary data.</text>
</comment>
<evidence type="ECO:0000313" key="2">
    <source>
        <dbReference type="EMBL" id="KAI3940801.1"/>
    </source>
</evidence>
<feature type="signal peptide" evidence="1">
    <location>
        <begin position="1"/>
        <end position="24"/>
    </location>
</feature>
<evidence type="ECO:0000256" key="1">
    <source>
        <dbReference type="SAM" id="SignalP"/>
    </source>
</evidence>
<dbReference type="Proteomes" id="UP001202328">
    <property type="component" value="Unassembled WGS sequence"/>
</dbReference>
<keyword evidence="1" id="KW-0732">Signal</keyword>
<gene>
    <name evidence="2" type="ORF">MKW98_030120</name>
</gene>
<keyword evidence="3" id="KW-1185">Reference proteome</keyword>
<protein>
    <submittedName>
        <fullName evidence="2">Uncharacterized protein</fullName>
    </submittedName>
</protein>
<organism evidence="2 3">
    <name type="scientific">Papaver atlanticum</name>
    <dbReference type="NCBI Taxonomy" id="357466"/>
    <lineage>
        <taxon>Eukaryota</taxon>
        <taxon>Viridiplantae</taxon>
        <taxon>Streptophyta</taxon>
        <taxon>Embryophyta</taxon>
        <taxon>Tracheophyta</taxon>
        <taxon>Spermatophyta</taxon>
        <taxon>Magnoliopsida</taxon>
        <taxon>Ranunculales</taxon>
        <taxon>Papaveraceae</taxon>
        <taxon>Papaveroideae</taxon>
        <taxon>Papaver</taxon>
    </lineage>
</organism>
<dbReference type="AlphaFoldDB" id="A0AAD4XPS2"/>
<sequence>MASFSSSSVCIFVFLLLSIFLVSASTDDENIEVIYVSPSIEVGSLTESNICDPEDVSRDEVWGPTQDCNICTFYCTGVCAGMGSQTVKKACTPRKRASQIVCQCCCTKPPSPPLPPPSPPSPPPPTPSFDEKCVKQGDKPYNTTRPTRDCAECTDWCKEQCSKKGGYMVDETCAKPGESDWLRRCDCCCSDNSKPPPSPGCPTLGCPSEAIWTIPGVKPCSYRLVSSSSSSSISM</sequence>